<organism evidence="7 8">
    <name type="scientific">Luteibaculum oceani</name>
    <dbReference type="NCBI Taxonomy" id="1294296"/>
    <lineage>
        <taxon>Bacteria</taxon>
        <taxon>Pseudomonadati</taxon>
        <taxon>Bacteroidota</taxon>
        <taxon>Flavobacteriia</taxon>
        <taxon>Flavobacteriales</taxon>
        <taxon>Luteibaculaceae</taxon>
        <taxon>Luteibaculum</taxon>
    </lineage>
</organism>
<proteinExistence type="predicted"/>
<keyword evidence="2" id="KW-1003">Cell membrane</keyword>
<dbReference type="PANTHER" id="PTHR30250:SF28">
    <property type="entry name" value="POLYSACCHARIDE BIOSYNTHESIS PROTEIN"/>
    <property type="match status" value="1"/>
</dbReference>
<dbReference type="GO" id="GO:0005886">
    <property type="term" value="C:plasma membrane"/>
    <property type="evidence" value="ECO:0007669"/>
    <property type="project" value="UniProtKB-SubCell"/>
</dbReference>
<dbReference type="EMBL" id="VORB01000009">
    <property type="protein sequence ID" value="TXC76917.1"/>
    <property type="molecule type" value="Genomic_DNA"/>
</dbReference>
<accession>A0A5C6UUC3</accession>
<name>A0A5C6UUC3_9FLAO</name>
<feature type="transmembrane region" description="Helical" evidence="6">
    <location>
        <begin position="114"/>
        <end position="136"/>
    </location>
</feature>
<keyword evidence="5 6" id="KW-0472">Membrane</keyword>
<sequence>MRTGLFKNVAILLSGNVFALIIPFIAAPIITRLYTPEDFGSFELFAKLLAFAVVLASLRYELAMVLPKKEEHSANLATIALRFSLMFSCAILILTLLFKSDVAQLMDNAGLETLLVYLGPLVAVTTLFSIINQSLIRAENFKKISSIKIVSTTSNQLVKVAGGYAGMGSLGLLWGQLLGLVFPIFMGWKSLKKKLNGFRFKSSKSEREQMKVWQEFPKANLPHGLTDEGEKLILLALISAYFGAWSLGLFAFTLRYLRIPLQLFGASIGQALYPKISKAHNAGEAYFSLILRVTGLLFLISTVGFGTLFLFGEEIFAFVLGQDWAEAGNYASYMAPWLGLNFIASPVSTIPTILKRQKTFFRISLAISLFSLIGIWQLAELSWGFYEVLGFLVLVQSIGMLVKLLWILFIAKQNSGK</sequence>
<evidence type="ECO:0000256" key="1">
    <source>
        <dbReference type="ARBA" id="ARBA00004651"/>
    </source>
</evidence>
<dbReference type="OrthoDB" id="109075at2"/>
<protein>
    <submittedName>
        <fullName evidence="7">Oligosaccharide flippase family protein</fullName>
    </submittedName>
</protein>
<dbReference type="AlphaFoldDB" id="A0A5C6UUC3"/>
<evidence type="ECO:0000256" key="3">
    <source>
        <dbReference type="ARBA" id="ARBA00022692"/>
    </source>
</evidence>
<evidence type="ECO:0000313" key="7">
    <source>
        <dbReference type="EMBL" id="TXC76917.1"/>
    </source>
</evidence>
<comment type="subcellular location">
    <subcellularLocation>
        <location evidence="1">Cell membrane</location>
        <topology evidence="1">Multi-pass membrane protein</topology>
    </subcellularLocation>
</comment>
<feature type="transmembrane region" description="Helical" evidence="6">
    <location>
        <begin position="385"/>
        <end position="411"/>
    </location>
</feature>
<evidence type="ECO:0000256" key="6">
    <source>
        <dbReference type="SAM" id="Phobius"/>
    </source>
</evidence>
<evidence type="ECO:0000256" key="4">
    <source>
        <dbReference type="ARBA" id="ARBA00022989"/>
    </source>
</evidence>
<feature type="transmembrane region" description="Helical" evidence="6">
    <location>
        <begin position="74"/>
        <end position="94"/>
    </location>
</feature>
<keyword evidence="4 6" id="KW-1133">Transmembrane helix</keyword>
<dbReference type="Proteomes" id="UP000321168">
    <property type="component" value="Unassembled WGS sequence"/>
</dbReference>
<feature type="transmembrane region" description="Helical" evidence="6">
    <location>
        <begin position="330"/>
        <end position="348"/>
    </location>
</feature>
<evidence type="ECO:0000313" key="8">
    <source>
        <dbReference type="Proteomes" id="UP000321168"/>
    </source>
</evidence>
<feature type="transmembrane region" description="Helical" evidence="6">
    <location>
        <begin position="285"/>
        <end position="310"/>
    </location>
</feature>
<dbReference type="InterPro" id="IPR050833">
    <property type="entry name" value="Poly_Biosynth_Transport"/>
</dbReference>
<feature type="transmembrane region" description="Helical" evidence="6">
    <location>
        <begin position="360"/>
        <end position="379"/>
    </location>
</feature>
<reference evidence="7 8" key="1">
    <citation type="submission" date="2019-08" db="EMBL/GenBank/DDBJ databases">
        <title>Genome of Luteibaculum oceani JCM 18817.</title>
        <authorList>
            <person name="Bowman J.P."/>
        </authorList>
    </citation>
    <scope>NUCLEOTIDE SEQUENCE [LARGE SCALE GENOMIC DNA]</scope>
    <source>
        <strain evidence="7 8">JCM 18817</strain>
    </source>
</reference>
<keyword evidence="8" id="KW-1185">Reference proteome</keyword>
<evidence type="ECO:0000256" key="2">
    <source>
        <dbReference type="ARBA" id="ARBA00022475"/>
    </source>
</evidence>
<evidence type="ECO:0000256" key="5">
    <source>
        <dbReference type="ARBA" id="ARBA00023136"/>
    </source>
</evidence>
<dbReference type="PANTHER" id="PTHR30250">
    <property type="entry name" value="PST FAMILY PREDICTED COLANIC ACID TRANSPORTER"/>
    <property type="match status" value="1"/>
</dbReference>
<comment type="caution">
    <text evidence="7">The sequence shown here is derived from an EMBL/GenBank/DDBJ whole genome shotgun (WGS) entry which is preliminary data.</text>
</comment>
<feature type="transmembrane region" description="Helical" evidence="6">
    <location>
        <begin position="157"/>
        <end position="185"/>
    </location>
</feature>
<keyword evidence="3 6" id="KW-0812">Transmembrane</keyword>
<feature type="transmembrane region" description="Helical" evidence="6">
    <location>
        <begin position="232"/>
        <end position="254"/>
    </location>
</feature>
<feature type="transmembrane region" description="Helical" evidence="6">
    <location>
        <begin position="42"/>
        <end position="62"/>
    </location>
</feature>
<dbReference type="RefSeq" id="WP_147015055.1">
    <property type="nucleotide sequence ID" value="NZ_VORB01000009.1"/>
</dbReference>
<dbReference type="Pfam" id="PF13440">
    <property type="entry name" value="Polysacc_synt_3"/>
    <property type="match status" value="1"/>
</dbReference>
<feature type="transmembrane region" description="Helical" evidence="6">
    <location>
        <begin position="9"/>
        <end position="30"/>
    </location>
</feature>
<gene>
    <name evidence="7" type="ORF">FRX97_09885</name>
</gene>